<dbReference type="Pfam" id="PF03024">
    <property type="entry name" value="Folate_rec"/>
    <property type="match status" value="1"/>
</dbReference>
<organism evidence="5 6">
    <name type="scientific">Paramuricea clavata</name>
    <name type="common">Red gorgonian</name>
    <name type="synonym">Violescent sea-whip</name>
    <dbReference type="NCBI Taxonomy" id="317549"/>
    <lineage>
        <taxon>Eukaryota</taxon>
        <taxon>Metazoa</taxon>
        <taxon>Cnidaria</taxon>
        <taxon>Anthozoa</taxon>
        <taxon>Octocorallia</taxon>
        <taxon>Malacalcyonacea</taxon>
        <taxon>Plexauridae</taxon>
        <taxon>Paramuricea</taxon>
    </lineage>
</organism>
<dbReference type="InterPro" id="IPR004269">
    <property type="entry name" value="Folate_rcpt"/>
</dbReference>
<dbReference type="AlphaFoldDB" id="A0A6S7GJS4"/>
<keyword evidence="2" id="KW-0732">Signal</keyword>
<comment type="similarity">
    <text evidence="1">Belongs to the folate receptor family.</text>
</comment>
<accession>A0A6S7GJS4</accession>
<keyword evidence="6" id="KW-1185">Reference proteome</keyword>
<evidence type="ECO:0000313" key="6">
    <source>
        <dbReference type="Proteomes" id="UP001152795"/>
    </source>
</evidence>
<reference evidence="5" key="1">
    <citation type="submission" date="2020-04" db="EMBL/GenBank/DDBJ databases">
        <authorList>
            <person name="Alioto T."/>
            <person name="Alioto T."/>
            <person name="Gomez Garrido J."/>
        </authorList>
    </citation>
    <scope>NUCLEOTIDE SEQUENCE</scope>
    <source>
        <strain evidence="5">A484AB</strain>
    </source>
</reference>
<protein>
    <recommendedName>
        <fullName evidence="4">Folate receptor-like domain-containing protein</fullName>
    </recommendedName>
</protein>
<dbReference type="Proteomes" id="UP001152795">
    <property type="component" value="Unassembled WGS sequence"/>
</dbReference>
<proteinExistence type="inferred from homology"/>
<evidence type="ECO:0000259" key="4">
    <source>
        <dbReference type="Pfam" id="PF03024"/>
    </source>
</evidence>
<evidence type="ECO:0000256" key="1">
    <source>
        <dbReference type="ARBA" id="ARBA00007932"/>
    </source>
</evidence>
<dbReference type="InterPro" id="IPR018143">
    <property type="entry name" value="Folate_rcpt-like"/>
</dbReference>
<keyword evidence="3" id="KW-1015">Disulfide bond</keyword>
<dbReference type="PANTHER" id="PTHR10517">
    <property type="entry name" value="FOLATE RECEPTOR"/>
    <property type="match status" value="1"/>
</dbReference>
<dbReference type="EMBL" id="CACRXK020001562">
    <property type="protein sequence ID" value="CAB3989859.1"/>
    <property type="molecule type" value="Genomic_DNA"/>
</dbReference>
<evidence type="ECO:0000256" key="3">
    <source>
        <dbReference type="ARBA" id="ARBA00023157"/>
    </source>
</evidence>
<comment type="caution">
    <text evidence="5">The sequence shown here is derived from an EMBL/GenBank/DDBJ whole genome shotgun (WGS) entry which is preliminary data.</text>
</comment>
<feature type="domain" description="Folate receptor-like" evidence="4">
    <location>
        <begin position="35"/>
        <end position="145"/>
    </location>
</feature>
<dbReference type="PANTHER" id="PTHR10517:SF28">
    <property type="entry name" value="COILIN"/>
    <property type="match status" value="1"/>
</dbReference>
<dbReference type="GO" id="GO:0038023">
    <property type="term" value="F:signaling receptor activity"/>
    <property type="evidence" value="ECO:0007669"/>
    <property type="project" value="TreeGrafter"/>
</dbReference>
<sequence length="198" mass="22318">MAVAIGLRETYVALIYILFCVYNGEGNQTSSPQYCPYFQNRAPSPQPTLENCTWYKEKACCLNEELAIIFSNLLPMAGADEKCLEALNHLYCYVCSPEQSNFFTRDMLTVCEESCDVIHAKCANALLKGVPWRELYSNGTEFCAARKFRTEKAEAGQCFDFTKVLKSFAMSVRTSVVVLLCCGLYLAIHGYLHILCIF</sequence>
<gene>
    <name evidence="5" type="ORF">PACLA_8A048064</name>
</gene>
<name>A0A6S7GJS4_PARCT</name>
<dbReference type="GO" id="GO:0009897">
    <property type="term" value="C:external side of plasma membrane"/>
    <property type="evidence" value="ECO:0007669"/>
    <property type="project" value="TreeGrafter"/>
</dbReference>
<evidence type="ECO:0000313" key="5">
    <source>
        <dbReference type="EMBL" id="CAB3989859.1"/>
    </source>
</evidence>
<evidence type="ECO:0000256" key="2">
    <source>
        <dbReference type="ARBA" id="ARBA00022729"/>
    </source>
</evidence>
<dbReference type="OrthoDB" id="5982417at2759"/>